<reference evidence="2" key="1">
    <citation type="submission" date="2015-03" db="EMBL/GenBank/DDBJ databases">
        <title>Luteipulveratus halotolerans sp. nov., a novel actinobacterium (Dermacoccaceae) from Sarawak, Malaysia.</title>
        <authorList>
            <person name="Juboi H."/>
            <person name="Basik A."/>
            <person name="Shamsul S.S."/>
            <person name="Arnold P."/>
            <person name="Schmitt E.K."/>
            <person name="Sanglier J.-J."/>
            <person name="Yeo T."/>
        </authorList>
    </citation>
    <scope>NUCLEOTIDE SEQUENCE [LARGE SCALE GENOMIC DNA]</scope>
    <source>
        <strain evidence="2">C296001</strain>
    </source>
</reference>
<dbReference type="Pfam" id="PF04978">
    <property type="entry name" value="MST"/>
    <property type="match status" value="1"/>
</dbReference>
<dbReference type="Gene3D" id="1.20.120.450">
    <property type="entry name" value="dinb family like domain"/>
    <property type="match status" value="1"/>
</dbReference>
<dbReference type="EMBL" id="LAIR01000002">
    <property type="protein sequence ID" value="KNX38632.1"/>
    <property type="molecule type" value="Genomic_DNA"/>
</dbReference>
<accession>A0A0L6CLK7</accession>
<keyword evidence="2" id="KW-1185">Reference proteome</keyword>
<organism evidence="1 2">
    <name type="scientific">Luteipulveratus halotolerans</name>
    <dbReference type="NCBI Taxonomy" id="1631356"/>
    <lineage>
        <taxon>Bacteria</taxon>
        <taxon>Bacillati</taxon>
        <taxon>Actinomycetota</taxon>
        <taxon>Actinomycetes</taxon>
        <taxon>Micrococcales</taxon>
        <taxon>Dermacoccaceae</taxon>
        <taxon>Luteipulveratus</taxon>
    </lineage>
</organism>
<evidence type="ECO:0000313" key="1">
    <source>
        <dbReference type="EMBL" id="KNX38632.1"/>
    </source>
</evidence>
<name>A0A0L6CLK7_9MICO</name>
<evidence type="ECO:0000313" key="2">
    <source>
        <dbReference type="Proteomes" id="UP000037397"/>
    </source>
</evidence>
<dbReference type="OrthoDB" id="4548523at2"/>
<proteinExistence type="predicted"/>
<gene>
    <name evidence="1" type="ORF">VV01_18185</name>
</gene>
<sequence>MVTTERAIPPLDADELTTLEGWLDFQRATLESKCAGLTDEQAATASVPPSPLTLTGLVQHLAEVERAWFQGTVAGRSFEPIFGPKSDPSGHEGGFELAPDATLSGALDTWRAEVVSSREAYAGRAAADTSPFMGGEVTLRWVLIHLVEEYARHNGHADLIRERIDGATGA</sequence>
<dbReference type="InterPro" id="IPR007061">
    <property type="entry name" value="MST-like"/>
</dbReference>
<dbReference type="PATRIC" id="fig|1631356.3.peg.3624"/>
<protein>
    <submittedName>
        <fullName evidence="1">Mini-circle protein</fullName>
    </submittedName>
</protein>
<dbReference type="InterPro" id="IPR034660">
    <property type="entry name" value="DinB/YfiT-like"/>
</dbReference>
<dbReference type="AlphaFoldDB" id="A0A0L6CLK7"/>
<dbReference type="SUPFAM" id="SSF109854">
    <property type="entry name" value="DinB/YfiT-like putative metalloenzymes"/>
    <property type="match status" value="1"/>
</dbReference>
<dbReference type="STRING" id="1631356.VV01_18185"/>
<comment type="caution">
    <text evidence="1">The sequence shown here is derived from an EMBL/GenBank/DDBJ whole genome shotgun (WGS) entry which is preliminary data.</text>
</comment>
<dbReference type="Proteomes" id="UP000037397">
    <property type="component" value="Unassembled WGS sequence"/>
</dbReference>